<dbReference type="EMBL" id="RCMK01000482">
    <property type="protein sequence ID" value="KAG2926199.1"/>
    <property type="molecule type" value="Genomic_DNA"/>
</dbReference>
<evidence type="ECO:0000313" key="6">
    <source>
        <dbReference type="EMBL" id="KAG6947861.1"/>
    </source>
</evidence>
<evidence type="ECO:0000313" key="4">
    <source>
        <dbReference type="EMBL" id="KAG2984888.1"/>
    </source>
</evidence>
<feature type="region of interest" description="Disordered" evidence="1">
    <location>
        <begin position="1"/>
        <end position="63"/>
    </location>
</feature>
<protein>
    <submittedName>
        <fullName evidence="7">Uncharacterized protein</fullName>
    </submittedName>
</protein>
<name>A0A329SQH1_9STRA</name>
<evidence type="ECO:0000313" key="7">
    <source>
        <dbReference type="EMBL" id="RAW37832.1"/>
    </source>
</evidence>
<organism evidence="7 8">
    <name type="scientific">Phytophthora cactorum</name>
    <dbReference type="NCBI Taxonomy" id="29920"/>
    <lineage>
        <taxon>Eukaryota</taxon>
        <taxon>Sar</taxon>
        <taxon>Stramenopiles</taxon>
        <taxon>Oomycota</taxon>
        <taxon>Peronosporomycetes</taxon>
        <taxon>Peronosporales</taxon>
        <taxon>Peronosporaceae</taxon>
        <taxon>Phytophthora</taxon>
    </lineage>
</organism>
<reference evidence="7 8" key="1">
    <citation type="submission" date="2018-01" db="EMBL/GenBank/DDBJ databases">
        <title>Draft genome of the strawberry crown rot pathogen Phytophthora cactorum.</title>
        <authorList>
            <person name="Armitage A.D."/>
            <person name="Lysoe E."/>
            <person name="Nellist C.F."/>
            <person name="Harrison R.J."/>
            <person name="Brurberg M.B."/>
        </authorList>
    </citation>
    <scope>NUCLEOTIDE SEQUENCE [LARGE SCALE GENOMIC DNA]</scope>
    <source>
        <strain evidence="7 8">10300</strain>
    </source>
</reference>
<dbReference type="Proteomes" id="UP000760860">
    <property type="component" value="Unassembled WGS sequence"/>
</dbReference>
<dbReference type="Proteomes" id="UP000688947">
    <property type="component" value="Unassembled WGS sequence"/>
</dbReference>
<dbReference type="EMBL" id="RCMV01000924">
    <property type="protein sequence ID" value="KAG3211685.1"/>
    <property type="molecule type" value="Genomic_DNA"/>
</dbReference>
<evidence type="ECO:0000313" key="8">
    <source>
        <dbReference type="Proteomes" id="UP000251314"/>
    </source>
</evidence>
<dbReference type="Proteomes" id="UP000251314">
    <property type="component" value="Unassembled WGS sequence"/>
</dbReference>
<feature type="compositionally biased region" description="Basic and acidic residues" evidence="1">
    <location>
        <begin position="16"/>
        <end position="32"/>
    </location>
</feature>
<dbReference type="VEuPathDB" id="FungiDB:PC110_g5898"/>
<dbReference type="Proteomes" id="UP000736787">
    <property type="component" value="Unassembled WGS sequence"/>
</dbReference>
<gene>
    <name evidence="6" type="ORF">JG687_00015832</name>
    <name evidence="7" type="ORF">PC110_g5898</name>
    <name evidence="2" type="ORF">PC115_g11382</name>
    <name evidence="3" type="ORF">PC117_g14948</name>
    <name evidence="4" type="ORF">PC118_g8622</name>
    <name evidence="5" type="ORF">PC129_g17346</name>
</gene>
<accession>A0A329SQH1</accession>
<evidence type="ECO:0000313" key="2">
    <source>
        <dbReference type="EMBL" id="KAG2915378.1"/>
    </source>
</evidence>
<dbReference type="Proteomes" id="UP000697107">
    <property type="component" value="Unassembled WGS sequence"/>
</dbReference>
<evidence type="ECO:0000313" key="3">
    <source>
        <dbReference type="EMBL" id="KAG2926199.1"/>
    </source>
</evidence>
<reference evidence="6" key="3">
    <citation type="submission" date="2021-01" db="EMBL/GenBank/DDBJ databases">
        <title>Phytophthora aleatoria, a newly-described species from Pinus radiata is distinct from Phytophthora cactorum isolates based on comparative genomics.</title>
        <authorList>
            <person name="Mcdougal R."/>
            <person name="Panda P."/>
            <person name="Williams N."/>
            <person name="Studholme D.J."/>
        </authorList>
    </citation>
    <scope>NUCLEOTIDE SEQUENCE</scope>
    <source>
        <strain evidence="6">NZFS 3830</strain>
    </source>
</reference>
<dbReference type="EMBL" id="RCML01000223">
    <property type="protein sequence ID" value="KAG2984888.1"/>
    <property type="molecule type" value="Genomic_DNA"/>
</dbReference>
<comment type="caution">
    <text evidence="7">The sequence shown here is derived from an EMBL/GenBank/DDBJ whole genome shotgun (WGS) entry which is preliminary data.</text>
</comment>
<reference evidence="2" key="2">
    <citation type="submission" date="2018-10" db="EMBL/GenBank/DDBJ databases">
        <title>Effector identification in a new, highly contiguous assembly of the strawberry crown rot pathogen Phytophthora cactorum.</title>
        <authorList>
            <person name="Armitage A.D."/>
            <person name="Nellist C.F."/>
            <person name="Bates H."/>
            <person name="Vickerstaff R.J."/>
            <person name="Harrison R.J."/>
        </authorList>
    </citation>
    <scope>NUCLEOTIDE SEQUENCE</scope>
    <source>
        <strain evidence="2">4032</strain>
        <strain evidence="3">4040</strain>
        <strain evidence="4">P415</strain>
        <strain evidence="5">P421</strain>
    </source>
</reference>
<feature type="compositionally biased region" description="Basic and acidic residues" evidence="1">
    <location>
        <begin position="54"/>
        <end position="63"/>
    </location>
</feature>
<dbReference type="EMBL" id="RCMI01000356">
    <property type="protein sequence ID" value="KAG2915378.1"/>
    <property type="molecule type" value="Genomic_DNA"/>
</dbReference>
<keyword evidence="8" id="KW-1185">Reference proteome</keyword>
<dbReference type="EMBL" id="JAENGZ010001471">
    <property type="protein sequence ID" value="KAG6947861.1"/>
    <property type="molecule type" value="Genomic_DNA"/>
</dbReference>
<dbReference type="Proteomes" id="UP000774804">
    <property type="component" value="Unassembled WGS sequence"/>
</dbReference>
<evidence type="ECO:0000256" key="1">
    <source>
        <dbReference type="SAM" id="MobiDB-lite"/>
    </source>
</evidence>
<evidence type="ECO:0000313" key="5">
    <source>
        <dbReference type="EMBL" id="KAG3211685.1"/>
    </source>
</evidence>
<sequence>MFSPTLIAQGSIGVHKIQEDLKNSPNRKREGSDTTEGIGTSAVASTAVPDIDDSDNHSQARDVRVKHRLTLQEQLQQISLMA</sequence>
<dbReference type="EMBL" id="MJFZ01000102">
    <property type="protein sequence ID" value="RAW37832.1"/>
    <property type="molecule type" value="Genomic_DNA"/>
</dbReference>
<proteinExistence type="predicted"/>
<dbReference type="AlphaFoldDB" id="A0A329SQH1"/>
<dbReference type="OrthoDB" id="10274828at2759"/>
<feature type="compositionally biased region" description="Polar residues" evidence="1">
    <location>
        <begin position="34"/>
        <end position="44"/>
    </location>
</feature>